<dbReference type="EMBL" id="CP074694">
    <property type="protein sequence ID" value="QVL32273.1"/>
    <property type="molecule type" value="Genomic_DNA"/>
</dbReference>
<dbReference type="InterPro" id="IPR024775">
    <property type="entry name" value="DinB-like"/>
</dbReference>
<dbReference type="InterPro" id="IPR034660">
    <property type="entry name" value="DinB/YfiT-like"/>
</dbReference>
<evidence type="ECO:0000313" key="3">
    <source>
        <dbReference type="Proteomes" id="UP000676194"/>
    </source>
</evidence>
<gene>
    <name evidence="2" type="ORF">KIH39_26155</name>
</gene>
<proteinExistence type="predicted"/>
<feature type="domain" description="DinB-like" evidence="1">
    <location>
        <begin position="17"/>
        <end position="142"/>
    </location>
</feature>
<dbReference type="SUPFAM" id="SSF109854">
    <property type="entry name" value="DinB/YfiT-like putative metalloenzymes"/>
    <property type="match status" value="1"/>
</dbReference>
<evidence type="ECO:0000259" key="1">
    <source>
        <dbReference type="Pfam" id="PF12867"/>
    </source>
</evidence>
<dbReference type="Proteomes" id="UP000676194">
    <property type="component" value="Chromosome"/>
</dbReference>
<sequence length="154" mass="17645">MISKLIDEYATGAEKPLRAIEALSPAELDAYPIPGTWSIREIIIHLMDSDLVGTERMKRVIAMPKPLLLGYDETAFAKNLFYTTTDAVKCARVFQLNRELFVDVLRKLSPETFDRTGVHSENGLESLKEFVEKYNQHLEGHLVHLYKKRKLLGR</sequence>
<keyword evidence="3" id="KW-1185">Reference proteome</keyword>
<organism evidence="2 3">
    <name type="scientific">Telmatocola sphagniphila</name>
    <dbReference type="NCBI Taxonomy" id="1123043"/>
    <lineage>
        <taxon>Bacteria</taxon>
        <taxon>Pseudomonadati</taxon>
        <taxon>Planctomycetota</taxon>
        <taxon>Planctomycetia</taxon>
        <taxon>Gemmatales</taxon>
        <taxon>Gemmataceae</taxon>
    </lineage>
</organism>
<evidence type="ECO:0000313" key="2">
    <source>
        <dbReference type="EMBL" id="QVL32273.1"/>
    </source>
</evidence>
<dbReference type="Gene3D" id="1.20.120.450">
    <property type="entry name" value="dinb family like domain"/>
    <property type="match status" value="1"/>
</dbReference>
<accession>A0A8E6EY36</accession>
<dbReference type="RefSeq" id="WP_213497071.1">
    <property type="nucleotide sequence ID" value="NZ_CP074694.1"/>
</dbReference>
<dbReference type="AlphaFoldDB" id="A0A8E6EY36"/>
<dbReference type="Pfam" id="PF12867">
    <property type="entry name" value="DinB_2"/>
    <property type="match status" value="1"/>
</dbReference>
<name>A0A8E6EY36_9BACT</name>
<reference evidence="2" key="1">
    <citation type="submission" date="2021-05" db="EMBL/GenBank/DDBJ databases">
        <title>Complete genome sequence of the cellulolytic planctomycete Telmatocola sphagniphila SP2T and characterization of the first cellulase from planctomycetes.</title>
        <authorList>
            <person name="Rakitin A.L."/>
            <person name="Beletsky A.V."/>
            <person name="Naumoff D.G."/>
            <person name="Kulichevskaya I.S."/>
            <person name="Mardanov A.V."/>
            <person name="Ravin N.V."/>
            <person name="Dedysh S.N."/>
        </authorList>
    </citation>
    <scope>NUCLEOTIDE SEQUENCE</scope>
    <source>
        <strain evidence="2">SP2T</strain>
    </source>
</reference>
<dbReference type="KEGG" id="tsph:KIH39_26155"/>
<protein>
    <submittedName>
        <fullName evidence="2">DinB family protein</fullName>
    </submittedName>
</protein>